<comment type="caution">
    <text evidence="2">The sequence shown here is derived from an EMBL/GenBank/DDBJ whole genome shotgun (WGS) entry which is preliminary data.</text>
</comment>
<dbReference type="RefSeq" id="WP_163231427.1">
    <property type="nucleotide sequence ID" value="NZ_WHZW01000014.1"/>
</dbReference>
<keyword evidence="1" id="KW-0812">Transmembrane</keyword>
<evidence type="ECO:0000313" key="2">
    <source>
        <dbReference type="EMBL" id="NEG89793.1"/>
    </source>
</evidence>
<proteinExistence type="predicted"/>
<protein>
    <submittedName>
        <fullName evidence="2">Uncharacterized protein</fullName>
    </submittedName>
</protein>
<accession>A0A6N9Z6R0</accession>
<evidence type="ECO:0000256" key="1">
    <source>
        <dbReference type="SAM" id="Phobius"/>
    </source>
</evidence>
<dbReference type="Proteomes" id="UP000469194">
    <property type="component" value="Unassembled WGS sequence"/>
</dbReference>
<reference evidence="2 3" key="1">
    <citation type="submission" date="2019-10" db="EMBL/GenBank/DDBJ databases">
        <title>Bifidobacterium from non-human primates.</title>
        <authorList>
            <person name="Modesto M."/>
        </authorList>
    </citation>
    <scope>NUCLEOTIDE SEQUENCE [LARGE SCALE GENOMIC DNA]</scope>
    <source>
        <strain evidence="2 3">TRE17</strain>
    </source>
</reference>
<gene>
    <name evidence="2" type="ORF">GFD25_07325</name>
</gene>
<sequence>MNDVIRFITDIWNAIGGWATVGGVCGLIALLQTSHANQIAKKANGMAHEAARDANTANKIAAEANQISANANAISQHALDVSKDQIVYLWDAEFDCERLVCSVVNQCPYKAEDTVVLFFHNECDLIGGTGAPLKVPGFGHLDFHSTLFGDYLREAAARRLEWEESNGDSEMPALFDIQIYVSWTSEGGVHRSYRFQKSFSEIDRIDRLDR</sequence>
<evidence type="ECO:0000313" key="3">
    <source>
        <dbReference type="Proteomes" id="UP000469194"/>
    </source>
</evidence>
<keyword evidence="1" id="KW-0472">Membrane</keyword>
<feature type="transmembrane region" description="Helical" evidence="1">
    <location>
        <begin position="12"/>
        <end position="31"/>
    </location>
</feature>
<dbReference type="AlphaFoldDB" id="A0A6N9Z6R0"/>
<keyword evidence="3" id="KW-1185">Reference proteome</keyword>
<dbReference type="EMBL" id="WHZW01000014">
    <property type="protein sequence ID" value="NEG89793.1"/>
    <property type="molecule type" value="Genomic_DNA"/>
</dbReference>
<name>A0A6N9Z6R0_9BIFI</name>
<organism evidence="2 3">
    <name type="scientific">Bifidobacterium aerophilum</name>
    <dbReference type="NCBI Taxonomy" id="1798155"/>
    <lineage>
        <taxon>Bacteria</taxon>
        <taxon>Bacillati</taxon>
        <taxon>Actinomycetota</taxon>
        <taxon>Actinomycetes</taxon>
        <taxon>Bifidobacteriales</taxon>
        <taxon>Bifidobacteriaceae</taxon>
        <taxon>Bifidobacterium</taxon>
    </lineage>
</organism>
<keyword evidence="1" id="KW-1133">Transmembrane helix</keyword>